<evidence type="ECO:0000256" key="3">
    <source>
        <dbReference type="ARBA" id="ARBA00023295"/>
    </source>
</evidence>
<evidence type="ECO:0000259" key="5">
    <source>
        <dbReference type="Pfam" id="PF00933"/>
    </source>
</evidence>
<keyword evidence="2 6" id="KW-0378">Hydrolase</keyword>
<keyword evidence="3 6" id="KW-0326">Glycosidase</keyword>
<dbReference type="PANTHER" id="PTHR30480">
    <property type="entry name" value="BETA-HEXOSAMINIDASE-RELATED"/>
    <property type="match status" value="1"/>
</dbReference>
<evidence type="ECO:0000256" key="4">
    <source>
        <dbReference type="SAM" id="SignalP"/>
    </source>
</evidence>
<reference evidence="6 7" key="1">
    <citation type="submission" date="2020-08" db="EMBL/GenBank/DDBJ databases">
        <title>Genomic Encyclopedia of Type Strains, Phase IV (KMG-IV): sequencing the most valuable type-strain genomes for metagenomic binning, comparative biology and taxonomic classification.</title>
        <authorList>
            <person name="Goeker M."/>
        </authorList>
    </citation>
    <scope>NUCLEOTIDE SEQUENCE [LARGE SCALE GENOMIC DNA]</scope>
    <source>
        <strain evidence="6 7">DSM 22071</strain>
    </source>
</reference>
<dbReference type="PANTHER" id="PTHR30480:SF16">
    <property type="entry name" value="GLYCOSIDE HYDROLASE FAMILY 3 DOMAIN PROTEIN"/>
    <property type="match status" value="1"/>
</dbReference>
<dbReference type="AlphaFoldDB" id="A0A7W7Y3T7"/>
<feature type="signal peptide" evidence="4">
    <location>
        <begin position="1"/>
        <end position="28"/>
    </location>
</feature>
<feature type="domain" description="Glycoside hydrolase family 3 N-terminal" evidence="5">
    <location>
        <begin position="36"/>
        <end position="373"/>
    </location>
</feature>
<sequence length="380" mass="41928">MKKPTRFTFVPALLILAYALFIISPVFASSQDQPSIEVMVGQMLMVGFRGQSINDASAIAVDIRERHIGGIILFDRDVLTGSHERNISSTSQVRTLTTQLQSLTPTPLFIAVDQEGGRVARLKEAHGFTASLPSHQQLGRDDDLERTGEQAHRTALELARLGINVNFAPVLDVDTNRGNPVIGGLQRSFSSDPRQVARHGIAFADAMSAAGVIPAYKHFPGHGSSHHDSHLGFTDISTTWHEDELIPFQTGVQQAAGPVMVMTGHLFHQELDPEYPATLSPAVLNGLLREQIGFDGVIVSDDMQMKAISEHYGLEEALQRSIEAGVDIILFGNNLEYEPDIARRAHDMILDMVTEGHISLERIQKSYKRIMKLKAWLDQQ</sequence>
<dbReference type="InterPro" id="IPR036962">
    <property type="entry name" value="Glyco_hydro_3_N_sf"/>
</dbReference>
<dbReference type="InterPro" id="IPR050226">
    <property type="entry name" value="NagZ_Beta-hexosaminidase"/>
</dbReference>
<dbReference type="GO" id="GO:0004563">
    <property type="term" value="F:beta-N-acetylhexosaminidase activity"/>
    <property type="evidence" value="ECO:0007669"/>
    <property type="project" value="UniProtKB-EC"/>
</dbReference>
<keyword evidence="4" id="KW-0732">Signal</keyword>
<evidence type="ECO:0000313" key="7">
    <source>
        <dbReference type="Proteomes" id="UP000528322"/>
    </source>
</evidence>
<comment type="similarity">
    <text evidence="1">Belongs to the glycosyl hydrolase 3 family.</text>
</comment>
<feature type="chain" id="PRO_5031021309" evidence="4">
    <location>
        <begin position="29"/>
        <end position="380"/>
    </location>
</feature>
<dbReference type="EMBL" id="JACHID010000004">
    <property type="protein sequence ID" value="MBB5021514.1"/>
    <property type="molecule type" value="Genomic_DNA"/>
</dbReference>
<organism evidence="6 7">
    <name type="scientific">Desulfurispira natronophila</name>
    <dbReference type="NCBI Taxonomy" id="682562"/>
    <lineage>
        <taxon>Bacteria</taxon>
        <taxon>Pseudomonadati</taxon>
        <taxon>Chrysiogenota</taxon>
        <taxon>Chrysiogenia</taxon>
        <taxon>Chrysiogenales</taxon>
        <taxon>Chrysiogenaceae</taxon>
        <taxon>Desulfurispira</taxon>
    </lineage>
</organism>
<accession>A0A7W7Y3T7</accession>
<dbReference type="InterPro" id="IPR017853">
    <property type="entry name" value="GH"/>
</dbReference>
<dbReference type="InterPro" id="IPR001764">
    <property type="entry name" value="Glyco_hydro_3_N"/>
</dbReference>
<dbReference type="EC" id="3.2.1.52" evidence="6"/>
<gene>
    <name evidence="6" type="ORF">HNR37_000826</name>
</gene>
<dbReference type="Proteomes" id="UP000528322">
    <property type="component" value="Unassembled WGS sequence"/>
</dbReference>
<evidence type="ECO:0000256" key="1">
    <source>
        <dbReference type="ARBA" id="ARBA00005336"/>
    </source>
</evidence>
<dbReference type="GO" id="GO:0009254">
    <property type="term" value="P:peptidoglycan turnover"/>
    <property type="evidence" value="ECO:0007669"/>
    <property type="project" value="TreeGrafter"/>
</dbReference>
<protein>
    <submittedName>
        <fullName evidence="6">Beta-N-acetylhexosaminidase</fullName>
        <ecNumber evidence="6">3.2.1.52</ecNumber>
    </submittedName>
</protein>
<evidence type="ECO:0000256" key="2">
    <source>
        <dbReference type="ARBA" id="ARBA00022801"/>
    </source>
</evidence>
<proteinExistence type="inferred from homology"/>
<evidence type="ECO:0000313" key="6">
    <source>
        <dbReference type="EMBL" id="MBB5021514.1"/>
    </source>
</evidence>
<comment type="caution">
    <text evidence="6">The sequence shown here is derived from an EMBL/GenBank/DDBJ whole genome shotgun (WGS) entry which is preliminary data.</text>
</comment>
<dbReference type="Pfam" id="PF00933">
    <property type="entry name" value="Glyco_hydro_3"/>
    <property type="match status" value="1"/>
</dbReference>
<dbReference type="GO" id="GO:0005975">
    <property type="term" value="P:carbohydrate metabolic process"/>
    <property type="evidence" value="ECO:0007669"/>
    <property type="project" value="InterPro"/>
</dbReference>
<keyword evidence="7" id="KW-1185">Reference proteome</keyword>
<dbReference type="Gene3D" id="3.20.20.300">
    <property type="entry name" value="Glycoside hydrolase, family 3, N-terminal domain"/>
    <property type="match status" value="1"/>
</dbReference>
<name>A0A7W7Y3T7_9BACT</name>
<dbReference type="RefSeq" id="WP_183730353.1">
    <property type="nucleotide sequence ID" value="NZ_JACHID010000004.1"/>
</dbReference>
<dbReference type="SUPFAM" id="SSF51445">
    <property type="entry name" value="(Trans)glycosidases"/>
    <property type="match status" value="1"/>
</dbReference>